<dbReference type="GO" id="GO:0005524">
    <property type="term" value="F:ATP binding"/>
    <property type="evidence" value="ECO:0007669"/>
    <property type="project" value="UniProtKB-KW"/>
</dbReference>
<organism evidence="15 16">
    <name type="scientific">Rariglobus hedericola</name>
    <dbReference type="NCBI Taxonomy" id="2597822"/>
    <lineage>
        <taxon>Bacteria</taxon>
        <taxon>Pseudomonadati</taxon>
        <taxon>Verrucomicrobiota</taxon>
        <taxon>Opitutia</taxon>
        <taxon>Opitutales</taxon>
        <taxon>Opitutaceae</taxon>
        <taxon>Rariglobus</taxon>
    </lineage>
</organism>
<gene>
    <name evidence="15" type="primary">moeB</name>
    <name evidence="15" type="ORF">FPL22_02225</name>
</gene>
<evidence type="ECO:0000256" key="7">
    <source>
        <dbReference type="ARBA" id="ARBA00063809"/>
    </source>
</evidence>
<keyword evidence="4" id="KW-0067">ATP-binding</keyword>
<feature type="region of interest" description="Disordered" evidence="13">
    <location>
        <begin position="1"/>
        <end position="23"/>
    </location>
</feature>
<evidence type="ECO:0000256" key="11">
    <source>
        <dbReference type="ARBA" id="ARBA00075328"/>
    </source>
</evidence>
<keyword evidence="3" id="KW-0547">Nucleotide-binding</keyword>
<dbReference type="InterPro" id="IPR001763">
    <property type="entry name" value="Rhodanese-like_dom"/>
</dbReference>
<evidence type="ECO:0000313" key="15">
    <source>
        <dbReference type="EMBL" id="TSJ78147.1"/>
    </source>
</evidence>
<dbReference type="GO" id="GO:0008146">
    <property type="term" value="F:sulfotransferase activity"/>
    <property type="evidence" value="ECO:0007669"/>
    <property type="project" value="TreeGrafter"/>
</dbReference>
<dbReference type="GO" id="GO:0004792">
    <property type="term" value="F:thiosulfate-cyanide sulfurtransferase activity"/>
    <property type="evidence" value="ECO:0007669"/>
    <property type="project" value="TreeGrafter"/>
</dbReference>
<dbReference type="FunFam" id="3.40.50.720:FF:000033">
    <property type="entry name" value="Adenylyltransferase and sulfurtransferase MOCS3"/>
    <property type="match status" value="1"/>
</dbReference>
<comment type="catalytic activity">
    <reaction evidence="5">
        <text>[molybdopterin-synthase sulfur-carrier protein]-C-terminal Gly-Gly + ATP + H(+) = [molybdopterin-synthase sulfur-carrier protein]-C-terminal Gly-Gly-AMP + diphosphate</text>
        <dbReference type="Rhea" id="RHEA:43616"/>
        <dbReference type="Rhea" id="RHEA-COMP:12159"/>
        <dbReference type="Rhea" id="RHEA-COMP:12202"/>
        <dbReference type="ChEBI" id="CHEBI:15378"/>
        <dbReference type="ChEBI" id="CHEBI:30616"/>
        <dbReference type="ChEBI" id="CHEBI:33019"/>
        <dbReference type="ChEBI" id="CHEBI:90618"/>
        <dbReference type="ChEBI" id="CHEBI:90778"/>
        <dbReference type="EC" id="2.7.7.80"/>
    </reaction>
</comment>
<dbReference type="PANTHER" id="PTHR10953:SF102">
    <property type="entry name" value="ADENYLYLTRANSFERASE AND SULFURTRANSFERASE MOCS3"/>
    <property type="match status" value="1"/>
</dbReference>
<keyword evidence="2 15" id="KW-0808">Transferase</keyword>
<dbReference type="AlphaFoldDB" id="A0A556QNE5"/>
<keyword evidence="15" id="KW-0548">Nucleotidyltransferase</keyword>
<dbReference type="Proteomes" id="UP000315648">
    <property type="component" value="Unassembled WGS sequence"/>
</dbReference>
<sequence length="387" mass="40914">MVTRPCGKTGMRLTTANKPPAPTMSFTPDELARYQRHLSLSGFGPEAQAKLQASRVLVIGAGGLGCPILLYLAAAGVGKLTVIDADVVDVSNLQRQVLFTTDDVGQPKAEAAARRLRALNSLIEIVPLVGRLNRNNALELIRAHDVVVDGSDNFATRYLVNDACVLAGKPLIYGAIQGFEGQASVFNFKGGPTYRCLFPEPPAAGTVPNCSEAGVLGVLPGLIGTIQATETIKVITGIGEPLSGRLLLWNSLTMTSRTLRFAADPASRITELPPEGYGETCAVPAKPTGDELTSAELKANLTVQLIDVREDWERALGAIQPSIHVPLGKLGTDEGAAALAALDPTKDTVAYCAGGVRSLKALVPLRERHGFQAVRSLCGGFKAWTDR</sequence>
<dbReference type="InterPro" id="IPR035985">
    <property type="entry name" value="Ubiquitin-activating_enz"/>
</dbReference>
<dbReference type="GO" id="GO:0005829">
    <property type="term" value="C:cytosol"/>
    <property type="evidence" value="ECO:0007669"/>
    <property type="project" value="TreeGrafter"/>
</dbReference>
<dbReference type="EC" id="2.7.7.80" evidence="8"/>
<evidence type="ECO:0000256" key="8">
    <source>
        <dbReference type="ARBA" id="ARBA00066884"/>
    </source>
</evidence>
<dbReference type="SUPFAM" id="SSF52821">
    <property type="entry name" value="Rhodanese/Cell cycle control phosphatase"/>
    <property type="match status" value="1"/>
</dbReference>
<dbReference type="CDD" id="cd00158">
    <property type="entry name" value="RHOD"/>
    <property type="match status" value="1"/>
</dbReference>
<evidence type="ECO:0000259" key="14">
    <source>
        <dbReference type="PROSITE" id="PS50206"/>
    </source>
</evidence>
<evidence type="ECO:0000256" key="2">
    <source>
        <dbReference type="ARBA" id="ARBA00022679"/>
    </source>
</evidence>
<comment type="function">
    <text evidence="6">Catalyzes the adenylation by ATP of the carboxyl group of the C-terminal glycine of sulfur carrier protein MoaD.</text>
</comment>
<dbReference type="Gene3D" id="3.40.250.10">
    <property type="entry name" value="Rhodanese-like domain"/>
    <property type="match status" value="1"/>
</dbReference>
<dbReference type="InterPro" id="IPR045886">
    <property type="entry name" value="ThiF/MoeB/HesA"/>
</dbReference>
<dbReference type="CDD" id="cd00757">
    <property type="entry name" value="ThiF_MoeB_HesA_family"/>
    <property type="match status" value="1"/>
</dbReference>
<comment type="subunit">
    <text evidence="7">Homodimer. Forms a stable heterotetrameric complex of 2 MoeB and 2 MoaD during adenylation of MoaD.</text>
</comment>
<dbReference type="GO" id="GO:0008641">
    <property type="term" value="F:ubiquitin-like modifier activating enzyme activity"/>
    <property type="evidence" value="ECO:0007669"/>
    <property type="project" value="InterPro"/>
</dbReference>
<evidence type="ECO:0000256" key="13">
    <source>
        <dbReference type="SAM" id="MobiDB-lite"/>
    </source>
</evidence>
<dbReference type="GO" id="GO:0061605">
    <property type="term" value="F:molybdopterin-synthase adenylyltransferase activity"/>
    <property type="evidence" value="ECO:0007669"/>
    <property type="project" value="UniProtKB-EC"/>
</dbReference>
<dbReference type="PROSITE" id="PS50206">
    <property type="entry name" value="RHODANESE_3"/>
    <property type="match status" value="1"/>
</dbReference>
<dbReference type="PANTHER" id="PTHR10953">
    <property type="entry name" value="UBIQUITIN-ACTIVATING ENZYME E1"/>
    <property type="match status" value="1"/>
</dbReference>
<protein>
    <recommendedName>
        <fullName evidence="9">Molybdopterin-synthase adenylyltransferase</fullName>
        <ecNumber evidence="8">2.7.7.80</ecNumber>
    </recommendedName>
    <alternativeName>
        <fullName evidence="12">MoaD protein adenylase</fullName>
    </alternativeName>
    <alternativeName>
        <fullName evidence="10">Molybdopterin-converting factor subunit 1 adenylase</fullName>
    </alternativeName>
    <alternativeName>
        <fullName evidence="11">Sulfur carrier protein MoaD adenylyltransferase</fullName>
    </alternativeName>
</protein>
<comment type="caution">
    <text evidence="15">The sequence shown here is derived from an EMBL/GenBank/DDBJ whole genome shotgun (WGS) entry which is preliminary data.</text>
</comment>
<dbReference type="Pfam" id="PF00581">
    <property type="entry name" value="Rhodanese"/>
    <property type="match status" value="1"/>
</dbReference>
<dbReference type="InterPro" id="IPR036873">
    <property type="entry name" value="Rhodanese-like_dom_sf"/>
</dbReference>
<dbReference type="InterPro" id="IPR000594">
    <property type="entry name" value="ThiF_NAD_FAD-bd"/>
</dbReference>
<reference evidence="15 16" key="1">
    <citation type="submission" date="2019-07" db="EMBL/GenBank/DDBJ databases">
        <title>Description of 53C-WASEF.</title>
        <authorList>
            <person name="Pitt A."/>
            <person name="Hahn M.W."/>
        </authorList>
    </citation>
    <scope>NUCLEOTIDE SEQUENCE [LARGE SCALE GENOMIC DNA]</scope>
    <source>
        <strain evidence="15 16">53C-WASEF</strain>
    </source>
</reference>
<dbReference type="SMART" id="SM00450">
    <property type="entry name" value="RHOD"/>
    <property type="match status" value="1"/>
</dbReference>
<dbReference type="OrthoDB" id="9800872at2"/>
<feature type="domain" description="Rhodanese" evidence="14">
    <location>
        <begin position="303"/>
        <end position="386"/>
    </location>
</feature>
<evidence type="ECO:0000256" key="10">
    <source>
        <dbReference type="ARBA" id="ARBA00075110"/>
    </source>
</evidence>
<evidence type="ECO:0000313" key="16">
    <source>
        <dbReference type="Proteomes" id="UP000315648"/>
    </source>
</evidence>
<comment type="similarity">
    <text evidence="1">Belongs to the HesA/MoeB/ThiF family.</text>
</comment>
<proteinExistence type="inferred from homology"/>
<evidence type="ECO:0000256" key="3">
    <source>
        <dbReference type="ARBA" id="ARBA00022741"/>
    </source>
</evidence>
<evidence type="ECO:0000256" key="12">
    <source>
        <dbReference type="ARBA" id="ARBA00078531"/>
    </source>
</evidence>
<dbReference type="SUPFAM" id="SSF69572">
    <property type="entry name" value="Activating enzymes of the ubiquitin-like proteins"/>
    <property type="match status" value="1"/>
</dbReference>
<name>A0A556QNE5_9BACT</name>
<dbReference type="EMBL" id="VMBG01000001">
    <property type="protein sequence ID" value="TSJ78147.1"/>
    <property type="molecule type" value="Genomic_DNA"/>
</dbReference>
<evidence type="ECO:0000256" key="6">
    <source>
        <dbReference type="ARBA" id="ARBA00055169"/>
    </source>
</evidence>
<keyword evidence="16" id="KW-1185">Reference proteome</keyword>
<accession>A0A556QNE5</accession>
<evidence type="ECO:0000256" key="4">
    <source>
        <dbReference type="ARBA" id="ARBA00022840"/>
    </source>
</evidence>
<evidence type="ECO:0000256" key="1">
    <source>
        <dbReference type="ARBA" id="ARBA00009919"/>
    </source>
</evidence>
<dbReference type="Pfam" id="PF00899">
    <property type="entry name" value="ThiF"/>
    <property type="match status" value="1"/>
</dbReference>
<evidence type="ECO:0000256" key="9">
    <source>
        <dbReference type="ARBA" id="ARBA00073635"/>
    </source>
</evidence>
<dbReference type="NCBIfam" id="NF004281">
    <property type="entry name" value="PRK05690.1"/>
    <property type="match status" value="1"/>
</dbReference>
<dbReference type="Gene3D" id="3.40.50.720">
    <property type="entry name" value="NAD(P)-binding Rossmann-like Domain"/>
    <property type="match status" value="1"/>
</dbReference>
<evidence type="ECO:0000256" key="5">
    <source>
        <dbReference type="ARBA" id="ARBA00052218"/>
    </source>
</evidence>